<proteinExistence type="predicted"/>
<reference evidence="1 2" key="2">
    <citation type="journal article" date="2022" name="Mol. Ecol. Resour.">
        <title>The genomes of chicory, endive, great burdock and yacon provide insights into Asteraceae paleo-polyploidization history and plant inulin production.</title>
        <authorList>
            <person name="Fan W."/>
            <person name="Wang S."/>
            <person name="Wang H."/>
            <person name="Wang A."/>
            <person name="Jiang F."/>
            <person name="Liu H."/>
            <person name="Zhao H."/>
            <person name="Xu D."/>
            <person name="Zhang Y."/>
        </authorList>
    </citation>
    <scope>NUCLEOTIDE SEQUENCE [LARGE SCALE GENOMIC DNA]</scope>
    <source>
        <strain evidence="2">cv. Yunnan</strain>
        <tissue evidence="1">Leaves</tissue>
    </source>
</reference>
<evidence type="ECO:0000313" key="1">
    <source>
        <dbReference type="EMBL" id="KAI3818345.1"/>
    </source>
</evidence>
<reference evidence="2" key="1">
    <citation type="journal article" date="2022" name="Mol. Ecol. Resour.">
        <title>The genomes of chicory, endive, great burdock and yacon provide insights into Asteraceae palaeo-polyploidization history and plant inulin production.</title>
        <authorList>
            <person name="Fan W."/>
            <person name="Wang S."/>
            <person name="Wang H."/>
            <person name="Wang A."/>
            <person name="Jiang F."/>
            <person name="Liu H."/>
            <person name="Zhao H."/>
            <person name="Xu D."/>
            <person name="Zhang Y."/>
        </authorList>
    </citation>
    <scope>NUCLEOTIDE SEQUENCE [LARGE SCALE GENOMIC DNA]</scope>
    <source>
        <strain evidence="2">cv. Yunnan</strain>
    </source>
</reference>
<dbReference type="Proteomes" id="UP001056120">
    <property type="component" value="Linkage Group LG04"/>
</dbReference>
<gene>
    <name evidence="1" type="ORF">L1987_12150</name>
</gene>
<dbReference type="EMBL" id="CM042021">
    <property type="protein sequence ID" value="KAI3818345.1"/>
    <property type="molecule type" value="Genomic_DNA"/>
</dbReference>
<protein>
    <submittedName>
        <fullName evidence="1">Uncharacterized protein</fullName>
    </submittedName>
</protein>
<organism evidence="1 2">
    <name type="scientific">Smallanthus sonchifolius</name>
    <dbReference type="NCBI Taxonomy" id="185202"/>
    <lineage>
        <taxon>Eukaryota</taxon>
        <taxon>Viridiplantae</taxon>
        <taxon>Streptophyta</taxon>
        <taxon>Embryophyta</taxon>
        <taxon>Tracheophyta</taxon>
        <taxon>Spermatophyta</taxon>
        <taxon>Magnoliopsida</taxon>
        <taxon>eudicotyledons</taxon>
        <taxon>Gunneridae</taxon>
        <taxon>Pentapetalae</taxon>
        <taxon>asterids</taxon>
        <taxon>campanulids</taxon>
        <taxon>Asterales</taxon>
        <taxon>Asteraceae</taxon>
        <taxon>Asteroideae</taxon>
        <taxon>Heliantheae alliance</taxon>
        <taxon>Millerieae</taxon>
        <taxon>Smallanthus</taxon>
    </lineage>
</organism>
<accession>A0ACB9JFL1</accession>
<keyword evidence="2" id="KW-1185">Reference proteome</keyword>
<comment type="caution">
    <text evidence="1">The sequence shown here is derived from an EMBL/GenBank/DDBJ whole genome shotgun (WGS) entry which is preliminary data.</text>
</comment>
<evidence type="ECO:0000313" key="2">
    <source>
        <dbReference type="Proteomes" id="UP001056120"/>
    </source>
</evidence>
<sequence>MKLHHPHPTPPHPIPSDSTSVINGFTILSFSHFSGTFCVLRQTFLTTFLSSCLLRSSQTTNIRNFCDQLLSIHTYNLLITYTTQLFENTIQYGVVTEFRRETNDRRKRRSGTFLELIMVSEEQSRRKSLSLGIL</sequence>
<name>A0ACB9JFL1_9ASTR</name>